<evidence type="ECO:0000313" key="2">
    <source>
        <dbReference type="EMBL" id="CEK72842.1"/>
    </source>
</evidence>
<dbReference type="EMBL" id="HACG01025978">
    <property type="protein sequence ID" value="CEK72843.1"/>
    <property type="molecule type" value="Transcribed_RNA"/>
</dbReference>
<gene>
    <name evidence="1" type="primary">ORF84178</name>
    <name evidence="2" type="synonym">ORF84206</name>
    <name evidence="3" type="synonym">ORF84213</name>
</gene>
<evidence type="ECO:0000313" key="3">
    <source>
        <dbReference type="EMBL" id="CEK72843.1"/>
    </source>
</evidence>
<accession>A0A0B6ZW64</accession>
<reference evidence="1" key="1">
    <citation type="submission" date="2014-12" db="EMBL/GenBank/DDBJ databases">
        <title>Insight into the proteome of Arion vulgaris.</title>
        <authorList>
            <person name="Aradska J."/>
            <person name="Bulat T."/>
            <person name="Smidak R."/>
            <person name="Sarate P."/>
            <person name="Gangsoo J."/>
            <person name="Sialana F."/>
            <person name="Bilban M."/>
            <person name="Lubec G."/>
        </authorList>
    </citation>
    <scope>NUCLEOTIDE SEQUENCE</scope>
    <source>
        <tissue evidence="1">Skin</tissue>
    </source>
</reference>
<protein>
    <submittedName>
        <fullName evidence="1">Uncharacterized protein</fullName>
    </submittedName>
</protein>
<dbReference type="AlphaFoldDB" id="A0A0B6ZW64"/>
<organism evidence="1">
    <name type="scientific">Arion vulgaris</name>
    <dbReference type="NCBI Taxonomy" id="1028688"/>
    <lineage>
        <taxon>Eukaryota</taxon>
        <taxon>Metazoa</taxon>
        <taxon>Spiralia</taxon>
        <taxon>Lophotrochozoa</taxon>
        <taxon>Mollusca</taxon>
        <taxon>Gastropoda</taxon>
        <taxon>Heterobranchia</taxon>
        <taxon>Euthyneura</taxon>
        <taxon>Panpulmonata</taxon>
        <taxon>Eupulmonata</taxon>
        <taxon>Stylommatophora</taxon>
        <taxon>Helicina</taxon>
        <taxon>Arionoidea</taxon>
        <taxon>Arionidae</taxon>
        <taxon>Arion</taxon>
    </lineage>
</organism>
<name>A0A0B6ZW64_9EUPU</name>
<evidence type="ECO:0000313" key="1">
    <source>
        <dbReference type="EMBL" id="CEK72838.1"/>
    </source>
</evidence>
<proteinExistence type="predicted"/>
<dbReference type="EMBL" id="HACG01025977">
    <property type="protein sequence ID" value="CEK72842.1"/>
    <property type="molecule type" value="Transcribed_RNA"/>
</dbReference>
<feature type="non-terminal residue" evidence="1">
    <location>
        <position position="1"/>
    </location>
</feature>
<dbReference type="EMBL" id="HACG01025973">
    <property type="protein sequence ID" value="CEK72838.1"/>
    <property type="molecule type" value="Transcribed_RNA"/>
</dbReference>
<sequence>GWYFSSLLFEPLLTTVRRVCQEVINQVDKKQRKQTYKQTNKQPATTTKVHQLSLIVAGT</sequence>